<evidence type="ECO:0000313" key="3">
    <source>
        <dbReference type="Proteomes" id="UP000501690"/>
    </source>
</evidence>
<sequence>MEVIDRNKDVKPKSSFRGRSLPKSWSLSRDVSTERNNTSEETEQQRVTSDDIAMSSSAIII</sequence>
<dbReference type="EMBL" id="CP039345">
    <property type="protein sequence ID" value="QCD76910.1"/>
    <property type="molecule type" value="Genomic_DNA"/>
</dbReference>
<keyword evidence="3" id="KW-1185">Reference proteome</keyword>
<accession>A0A4D6KK38</accession>
<dbReference type="Proteomes" id="UP000501690">
    <property type="component" value="Linkage Group LG1"/>
</dbReference>
<feature type="compositionally biased region" description="Low complexity" evidence="1">
    <location>
        <begin position="50"/>
        <end position="61"/>
    </location>
</feature>
<name>A0A4D6KK38_VIGUN</name>
<evidence type="ECO:0000256" key="1">
    <source>
        <dbReference type="SAM" id="MobiDB-lite"/>
    </source>
</evidence>
<gene>
    <name evidence="2" type="ORF">DEO72_LG1g531</name>
</gene>
<feature type="region of interest" description="Disordered" evidence="1">
    <location>
        <begin position="1"/>
        <end position="61"/>
    </location>
</feature>
<dbReference type="AlphaFoldDB" id="A0A4D6KK38"/>
<reference evidence="2 3" key="1">
    <citation type="submission" date="2019-04" db="EMBL/GenBank/DDBJ databases">
        <title>An improved genome assembly and genetic linkage map for asparagus bean, Vigna unguiculata ssp. sesquipedialis.</title>
        <authorList>
            <person name="Xia Q."/>
            <person name="Zhang R."/>
            <person name="Dong Y."/>
        </authorList>
    </citation>
    <scope>NUCLEOTIDE SEQUENCE [LARGE SCALE GENOMIC DNA]</scope>
    <source>
        <tissue evidence="2">Leaf</tissue>
    </source>
</reference>
<feature type="compositionally biased region" description="Basic and acidic residues" evidence="1">
    <location>
        <begin position="1"/>
        <end position="12"/>
    </location>
</feature>
<organism evidence="2 3">
    <name type="scientific">Vigna unguiculata</name>
    <name type="common">Cowpea</name>
    <dbReference type="NCBI Taxonomy" id="3917"/>
    <lineage>
        <taxon>Eukaryota</taxon>
        <taxon>Viridiplantae</taxon>
        <taxon>Streptophyta</taxon>
        <taxon>Embryophyta</taxon>
        <taxon>Tracheophyta</taxon>
        <taxon>Spermatophyta</taxon>
        <taxon>Magnoliopsida</taxon>
        <taxon>eudicotyledons</taxon>
        <taxon>Gunneridae</taxon>
        <taxon>Pentapetalae</taxon>
        <taxon>rosids</taxon>
        <taxon>fabids</taxon>
        <taxon>Fabales</taxon>
        <taxon>Fabaceae</taxon>
        <taxon>Papilionoideae</taxon>
        <taxon>50 kb inversion clade</taxon>
        <taxon>NPAAA clade</taxon>
        <taxon>indigoferoid/millettioid clade</taxon>
        <taxon>Phaseoleae</taxon>
        <taxon>Vigna</taxon>
    </lineage>
</organism>
<protein>
    <submittedName>
        <fullName evidence="2">Uncharacterized protein</fullName>
    </submittedName>
</protein>
<evidence type="ECO:0000313" key="2">
    <source>
        <dbReference type="EMBL" id="QCD76910.1"/>
    </source>
</evidence>
<proteinExistence type="predicted"/>